<dbReference type="EMBL" id="PVNL01000044">
    <property type="protein sequence ID" value="PRQ08158.1"/>
    <property type="molecule type" value="Genomic_DNA"/>
</dbReference>
<name>A0A2S9YSU6_9BACT</name>
<dbReference type="RefSeq" id="WP_106089139.1">
    <property type="nucleotide sequence ID" value="NZ_PVNL01000044.1"/>
</dbReference>
<protein>
    <submittedName>
        <fullName evidence="1">Uncharacterized protein</fullName>
    </submittedName>
</protein>
<gene>
    <name evidence="1" type="ORF">ENSA7_21300</name>
</gene>
<accession>A0A2S9YSU6</accession>
<comment type="caution">
    <text evidence="1">The sequence shown here is derived from an EMBL/GenBank/DDBJ whole genome shotgun (WGS) entry which is preliminary data.</text>
</comment>
<reference evidence="1 2" key="1">
    <citation type="submission" date="2018-03" db="EMBL/GenBank/DDBJ databases">
        <title>Draft Genome Sequences of the Obligatory Marine Myxobacteria Enhygromyxa salina SWB007.</title>
        <authorList>
            <person name="Poehlein A."/>
            <person name="Moghaddam J.A."/>
            <person name="Harms H."/>
            <person name="Alanjari M."/>
            <person name="Koenig G.M."/>
            <person name="Daniel R."/>
            <person name="Schaeberle T.F."/>
        </authorList>
    </citation>
    <scope>NUCLEOTIDE SEQUENCE [LARGE SCALE GENOMIC DNA]</scope>
    <source>
        <strain evidence="1 2">SWB007</strain>
    </source>
</reference>
<evidence type="ECO:0000313" key="1">
    <source>
        <dbReference type="EMBL" id="PRQ08158.1"/>
    </source>
</evidence>
<dbReference type="AlphaFoldDB" id="A0A2S9YSU6"/>
<evidence type="ECO:0000313" key="2">
    <source>
        <dbReference type="Proteomes" id="UP000238823"/>
    </source>
</evidence>
<sequence>MSVTYACRLKTARLEVEALETIDDLSLTIAPKVVGLIQIGSEGRSVVLIKRYEACPGEWLARSTTTKEPFSEATAVRFQADVQALASRGLVYPYLRLLMHWLVSSETGTLVVEGDWSRMRKNRWETQFMLEEVDRHLTSRSPA</sequence>
<organism evidence="1 2">
    <name type="scientific">Enhygromyxa salina</name>
    <dbReference type="NCBI Taxonomy" id="215803"/>
    <lineage>
        <taxon>Bacteria</taxon>
        <taxon>Pseudomonadati</taxon>
        <taxon>Myxococcota</taxon>
        <taxon>Polyangia</taxon>
        <taxon>Nannocystales</taxon>
        <taxon>Nannocystaceae</taxon>
        <taxon>Enhygromyxa</taxon>
    </lineage>
</organism>
<dbReference type="Proteomes" id="UP000238823">
    <property type="component" value="Unassembled WGS sequence"/>
</dbReference>
<proteinExistence type="predicted"/>